<evidence type="ECO:0000256" key="7">
    <source>
        <dbReference type="ARBA" id="ARBA00023027"/>
    </source>
</evidence>
<evidence type="ECO:0000256" key="3">
    <source>
        <dbReference type="ARBA" id="ARBA00022692"/>
    </source>
</evidence>
<feature type="transmembrane region" description="Helical" evidence="10">
    <location>
        <begin position="109"/>
        <end position="127"/>
    </location>
</feature>
<reference evidence="12" key="1">
    <citation type="submission" date="2020-07" db="EMBL/GenBank/DDBJ databases">
        <title>Severe corrosion of carbon steel in oil field produced water can be linked to methanogenic archaea containing a special type of NiFe hydrogenase.</title>
        <authorList>
            <person name="Lahme S."/>
            <person name="Mand J."/>
            <person name="Longwell J."/>
            <person name="Smith R."/>
            <person name="Enning D."/>
        </authorList>
    </citation>
    <scope>NUCLEOTIDE SEQUENCE</scope>
    <source>
        <strain evidence="12">MIC098Bin6</strain>
    </source>
</reference>
<sequence length="579" mass="61537">RYGIMHPFVVVICLLVGGVIGIWVARKITMIQIPAMVAFQNGAGGIAAFFLSFVELMRGAGQMGAINEMSGLVNLAVGSLTFSGSMVAAGKLAGVLKQTPIILTNHTRLVQANLGIVILLMLIAFFLPVPAAVVFYLIIFALSIGFGILFSMRVGGADMPVLISFLNATTGLAAALCGMIIENQLLIACGATVAASGSILTHMMCRAMNRSLYHVFIPEKAPEKPVSTMDELPENNLFSTGGQMTEPEQTIHEEMSEPEKETPDADPLKTAVHQVQTADTVVIVPGYGMAVAQAQFEVIELTRLLMDMGKQVIFAIHPVAGRMPGHMNVLLAEAGVDYDMLKEMDEVNPTFAGTDLCLVIGACDVVNPAAMETDGSPISGMPILNAHEAKQVICCNLDDKPGYSGVENALYQNSNTLMLLGNAKQTLGQLLEALTETPAAVQEKLTAQDETAGKEASAAPPMEKAVNRLMSGEKIIIIPGYGMAQAQAQFQVKELADLLESAGKQVSFAIHPVAGRMPGHMNVLLAEAEVDYDKLIDMDEINPEFSQTDVALVFGACDVVNPSAIHVEGTPISGMPILN</sequence>
<protein>
    <recommendedName>
        <fullName evidence="2">proton-translocating NAD(P)(+) transhydrogenase</fullName>
        <ecNumber evidence="2">7.1.1.1</ecNumber>
    </recommendedName>
</protein>
<name>A0A931G9E9_9BACT</name>
<dbReference type="EMBL" id="JACCQK010000671">
    <property type="protein sequence ID" value="MBG0780315.1"/>
    <property type="molecule type" value="Genomic_DNA"/>
</dbReference>
<feature type="transmembrane region" description="Helical" evidence="10">
    <location>
        <begin position="37"/>
        <end position="57"/>
    </location>
</feature>
<accession>A0A931G9E9</accession>
<gene>
    <name evidence="12" type="ORF">H0S81_10375</name>
</gene>
<feature type="transmembrane region" description="Helical" evidence="10">
    <location>
        <begin position="6"/>
        <end position="25"/>
    </location>
</feature>
<evidence type="ECO:0000256" key="10">
    <source>
        <dbReference type="SAM" id="Phobius"/>
    </source>
</evidence>
<comment type="catalytic activity">
    <reaction evidence="9">
        <text>NAD(+) + NADPH + H(+)(in) = NADH + NADP(+) + H(+)(out)</text>
        <dbReference type="Rhea" id="RHEA:47992"/>
        <dbReference type="ChEBI" id="CHEBI:15378"/>
        <dbReference type="ChEBI" id="CHEBI:57540"/>
        <dbReference type="ChEBI" id="CHEBI:57783"/>
        <dbReference type="ChEBI" id="CHEBI:57945"/>
        <dbReference type="ChEBI" id="CHEBI:58349"/>
        <dbReference type="EC" id="7.1.1.1"/>
    </reaction>
</comment>
<feature type="transmembrane region" description="Helical" evidence="10">
    <location>
        <begin position="133"/>
        <end position="150"/>
    </location>
</feature>
<keyword evidence="7" id="KW-0520">NAD</keyword>
<feature type="domain" description="NADP transhydrogenase beta-like" evidence="11">
    <location>
        <begin position="9"/>
        <end position="432"/>
    </location>
</feature>
<feature type="transmembrane region" description="Helical" evidence="10">
    <location>
        <begin position="69"/>
        <end position="89"/>
    </location>
</feature>
<evidence type="ECO:0000256" key="5">
    <source>
        <dbReference type="ARBA" id="ARBA00022967"/>
    </source>
</evidence>
<comment type="subcellular location">
    <subcellularLocation>
        <location evidence="1">Membrane</location>
        <topology evidence="1">Multi-pass membrane protein</topology>
    </subcellularLocation>
</comment>
<feature type="domain" description="NADP transhydrogenase beta-like" evidence="11">
    <location>
        <begin position="449"/>
        <end position="579"/>
    </location>
</feature>
<evidence type="ECO:0000256" key="9">
    <source>
        <dbReference type="ARBA" id="ARBA00048202"/>
    </source>
</evidence>
<feature type="non-terminal residue" evidence="12">
    <location>
        <position position="579"/>
    </location>
</feature>
<keyword evidence="4" id="KW-0521">NADP</keyword>
<dbReference type="GO" id="GO:0008750">
    <property type="term" value="F:proton-translocating NAD(P)+ transhydrogenase activity"/>
    <property type="evidence" value="ECO:0007669"/>
    <property type="project" value="UniProtKB-EC"/>
</dbReference>
<evidence type="ECO:0000256" key="1">
    <source>
        <dbReference type="ARBA" id="ARBA00004141"/>
    </source>
</evidence>
<evidence type="ECO:0000256" key="6">
    <source>
        <dbReference type="ARBA" id="ARBA00022989"/>
    </source>
</evidence>
<organism evidence="12 13">
    <name type="scientific">Desulfotignum balticum</name>
    <dbReference type="NCBI Taxonomy" id="115781"/>
    <lineage>
        <taxon>Bacteria</taxon>
        <taxon>Pseudomonadati</taxon>
        <taxon>Thermodesulfobacteriota</taxon>
        <taxon>Desulfobacteria</taxon>
        <taxon>Desulfobacterales</taxon>
        <taxon>Desulfobacteraceae</taxon>
        <taxon>Desulfotignum</taxon>
    </lineage>
</organism>
<dbReference type="GO" id="GO:0016020">
    <property type="term" value="C:membrane"/>
    <property type="evidence" value="ECO:0007669"/>
    <property type="project" value="UniProtKB-SubCell"/>
</dbReference>
<evidence type="ECO:0000256" key="2">
    <source>
        <dbReference type="ARBA" id="ARBA00012943"/>
    </source>
</evidence>
<dbReference type="SUPFAM" id="SSF52467">
    <property type="entry name" value="DHS-like NAD/FAD-binding domain"/>
    <property type="match status" value="2"/>
</dbReference>
<dbReference type="PANTHER" id="PTHR44758:SF1">
    <property type="entry name" value="NAD(P) TRANSHYDROGENASE SUBUNIT BETA"/>
    <property type="match status" value="1"/>
</dbReference>
<evidence type="ECO:0000259" key="11">
    <source>
        <dbReference type="Pfam" id="PF02233"/>
    </source>
</evidence>
<keyword evidence="6 10" id="KW-1133">Transmembrane helix</keyword>
<comment type="caution">
    <text evidence="12">The sequence shown here is derived from an EMBL/GenBank/DDBJ whole genome shotgun (WGS) entry which is preliminary data.</text>
</comment>
<dbReference type="Gene3D" id="3.40.50.1220">
    <property type="entry name" value="TPP-binding domain"/>
    <property type="match status" value="2"/>
</dbReference>
<dbReference type="Pfam" id="PF02233">
    <property type="entry name" value="PNTB"/>
    <property type="match status" value="2"/>
</dbReference>
<dbReference type="AlphaFoldDB" id="A0A931G9E9"/>
<dbReference type="InterPro" id="IPR034300">
    <property type="entry name" value="PNTB-like"/>
</dbReference>
<dbReference type="Proteomes" id="UP000706172">
    <property type="component" value="Unassembled WGS sequence"/>
</dbReference>
<feature type="transmembrane region" description="Helical" evidence="10">
    <location>
        <begin position="162"/>
        <end position="181"/>
    </location>
</feature>
<dbReference type="PANTHER" id="PTHR44758">
    <property type="entry name" value="NAD(P) TRANSHYDROGENASE SUBUNIT BETA"/>
    <property type="match status" value="1"/>
</dbReference>
<evidence type="ECO:0000256" key="4">
    <source>
        <dbReference type="ARBA" id="ARBA00022857"/>
    </source>
</evidence>
<dbReference type="InterPro" id="IPR029035">
    <property type="entry name" value="DHS-like_NAD/FAD-binding_dom"/>
</dbReference>
<evidence type="ECO:0000313" key="12">
    <source>
        <dbReference type="EMBL" id="MBG0780315.1"/>
    </source>
</evidence>
<keyword evidence="8 10" id="KW-0472">Membrane</keyword>
<feature type="non-terminal residue" evidence="12">
    <location>
        <position position="1"/>
    </location>
</feature>
<evidence type="ECO:0000313" key="13">
    <source>
        <dbReference type="Proteomes" id="UP000706172"/>
    </source>
</evidence>
<keyword evidence="3 10" id="KW-0812">Transmembrane</keyword>
<keyword evidence="5" id="KW-1278">Translocase</keyword>
<evidence type="ECO:0000256" key="8">
    <source>
        <dbReference type="ARBA" id="ARBA00023136"/>
    </source>
</evidence>
<dbReference type="EC" id="7.1.1.1" evidence="2"/>
<proteinExistence type="predicted"/>